<reference evidence="2 3" key="1">
    <citation type="submission" date="2024-03" db="EMBL/GenBank/DDBJ databases">
        <title>Aureococcus anophagefferens CCMP1851 and Kratosvirus quantuckense: Draft genome of a second virus-susceptible host strain in the model system.</title>
        <authorList>
            <person name="Chase E."/>
            <person name="Truchon A.R."/>
            <person name="Schepens W."/>
            <person name="Wilhelm S.W."/>
        </authorList>
    </citation>
    <scope>NUCLEOTIDE SEQUENCE [LARGE SCALE GENOMIC DNA]</scope>
    <source>
        <strain evidence="2 3">CCMP1851</strain>
    </source>
</reference>
<evidence type="ECO:0000313" key="2">
    <source>
        <dbReference type="EMBL" id="KAK7249893.1"/>
    </source>
</evidence>
<evidence type="ECO:0000256" key="1">
    <source>
        <dbReference type="SAM" id="MobiDB-lite"/>
    </source>
</evidence>
<sequence>MEGVDDERSAVSSDLGDASEDEELGALGDFRPSALGLSPPPGRLFKSASSAASSSPTLSLPESFDNLGSVASGPGGAPRAPGNYLEYGLRQQLEAELQSATEKRHAEREAYGERLEALGRDNGQLRSRVESLGGELARVKRTLRDRRDAIDAGFRDGLSHARRGEGGDDAGDERVFALVEELRTRPLEELTLRELATKALAANADDFRARLEDRSAELAAATEKQITIIRSERETFEGRELAALRGARATPSRTRGASARRASAARAAASARADAAEAESRRVADMARPRRAACFAYELAASSTRLQGAERDAAAFKIENGALKEQLRDAALAAGLSRPERRVRHAVLLAQKLLRTEAELRESLQGEDGARARPPPRRRALTKLKLADAAKPTQFLLSALADRDKAVAALRTKLHRADKAATDAQRIPLDATAEHNAQRLETEILRLVKHRDELAQLRSALSQLRAQQQQQPPPPPPPARTRPAAPRRAARARSRAAAGPAARGPRAAERRALRRALGPELAARHAPAHDAAPASGGDAATTPGPGPAVVPEVA</sequence>
<comment type="caution">
    <text evidence="2">The sequence shown here is derived from an EMBL/GenBank/DDBJ whole genome shotgun (WGS) entry which is preliminary data.</text>
</comment>
<name>A0ABR1G9N2_AURAN</name>
<accession>A0ABR1G9N2</accession>
<feature type="compositionally biased region" description="Pro residues" evidence="1">
    <location>
        <begin position="471"/>
        <end position="480"/>
    </location>
</feature>
<evidence type="ECO:0000313" key="3">
    <source>
        <dbReference type="Proteomes" id="UP001363151"/>
    </source>
</evidence>
<feature type="compositionally biased region" description="Low complexity" evidence="1">
    <location>
        <begin position="515"/>
        <end position="554"/>
    </location>
</feature>
<feature type="region of interest" description="Disordered" evidence="1">
    <location>
        <begin position="462"/>
        <end position="554"/>
    </location>
</feature>
<dbReference type="EMBL" id="JBBJCI010000039">
    <property type="protein sequence ID" value="KAK7249893.1"/>
    <property type="molecule type" value="Genomic_DNA"/>
</dbReference>
<gene>
    <name evidence="2" type="ORF">SO694_00005363</name>
</gene>
<protein>
    <submittedName>
        <fullName evidence="2">Double-stranded DNA 3'-5' exodeoxyribonuclease</fullName>
    </submittedName>
</protein>
<organism evidence="2 3">
    <name type="scientific">Aureococcus anophagefferens</name>
    <name type="common">Harmful bloom alga</name>
    <dbReference type="NCBI Taxonomy" id="44056"/>
    <lineage>
        <taxon>Eukaryota</taxon>
        <taxon>Sar</taxon>
        <taxon>Stramenopiles</taxon>
        <taxon>Ochrophyta</taxon>
        <taxon>Pelagophyceae</taxon>
        <taxon>Pelagomonadales</taxon>
        <taxon>Pelagomonadaceae</taxon>
        <taxon>Aureococcus</taxon>
    </lineage>
</organism>
<feature type="compositionally biased region" description="Low complexity" evidence="1">
    <location>
        <begin position="68"/>
        <end position="82"/>
    </location>
</feature>
<feature type="compositionally biased region" description="Low complexity" evidence="1">
    <location>
        <begin position="495"/>
        <end position="505"/>
    </location>
</feature>
<keyword evidence="3" id="KW-1185">Reference proteome</keyword>
<feature type="region of interest" description="Disordered" evidence="1">
    <location>
        <begin position="1"/>
        <end position="83"/>
    </location>
</feature>
<proteinExistence type="predicted"/>
<dbReference type="Proteomes" id="UP001363151">
    <property type="component" value="Unassembled WGS sequence"/>
</dbReference>